<name>A0A4R3LC29_9GAMM</name>
<comment type="caution">
    <text evidence="2">The sequence shown here is derived from an EMBL/GenBank/DDBJ whole genome shotgun (WGS) entry which is preliminary data.</text>
</comment>
<dbReference type="Pfam" id="PF00535">
    <property type="entry name" value="Glycos_transf_2"/>
    <property type="match status" value="1"/>
</dbReference>
<proteinExistence type="predicted"/>
<feature type="domain" description="Glycosyltransferase 2-like" evidence="1">
    <location>
        <begin position="7"/>
        <end position="128"/>
    </location>
</feature>
<dbReference type="PANTHER" id="PTHR48090">
    <property type="entry name" value="UNDECAPRENYL-PHOSPHATE 4-DEOXY-4-FORMAMIDO-L-ARABINOSE TRANSFERASE-RELATED"/>
    <property type="match status" value="1"/>
</dbReference>
<dbReference type="InterPro" id="IPR050256">
    <property type="entry name" value="Glycosyltransferase_2"/>
</dbReference>
<dbReference type="InterPro" id="IPR029044">
    <property type="entry name" value="Nucleotide-diphossugar_trans"/>
</dbReference>
<dbReference type="CDD" id="cd04179">
    <property type="entry name" value="DPM_DPG-synthase_like"/>
    <property type="match status" value="1"/>
</dbReference>
<dbReference type="AlphaFoldDB" id="A0A4R3LC29"/>
<accession>A0A4R3LC29</accession>
<keyword evidence="3" id="KW-1185">Reference proteome</keyword>
<gene>
    <name evidence="2" type="ORF">EDC25_11365</name>
</gene>
<dbReference type="Gene3D" id="3.90.550.10">
    <property type="entry name" value="Spore Coat Polysaccharide Biosynthesis Protein SpsA, Chain A"/>
    <property type="match status" value="1"/>
</dbReference>
<evidence type="ECO:0000259" key="1">
    <source>
        <dbReference type="Pfam" id="PF00535"/>
    </source>
</evidence>
<reference evidence="2 3" key="1">
    <citation type="submission" date="2019-03" db="EMBL/GenBank/DDBJ databases">
        <title>Genomic Encyclopedia of Type Strains, Phase IV (KMG-IV): sequencing the most valuable type-strain genomes for metagenomic binning, comparative biology and taxonomic classification.</title>
        <authorList>
            <person name="Goeker M."/>
        </authorList>
    </citation>
    <scope>NUCLEOTIDE SEQUENCE [LARGE SCALE GENOMIC DNA]</scope>
    <source>
        <strain evidence="2 3">DSM 21944</strain>
    </source>
</reference>
<evidence type="ECO:0000313" key="3">
    <source>
        <dbReference type="Proteomes" id="UP000294599"/>
    </source>
</evidence>
<dbReference type="PANTHER" id="PTHR48090:SF7">
    <property type="entry name" value="RFBJ PROTEIN"/>
    <property type="match status" value="1"/>
</dbReference>
<dbReference type="InterPro" id="IPR001173">
    <property type="entry name" value="Glyco_trans_2-like"/>
</dbReference>
<dbReference type="SUPFAM" id="SSF53448">
    <property type="entry name" value="Nucleotide-diphospho-sugar transferases"/>
    <property type="match status" value="1"/>
</dbReference>
<dbReference type="Proteomes" id="UP000294599">
    <property type="component" value="Unassembled WGS sequence"/>
</dbReference>
<organism evidence="2 3">
    <name type="scientific">Pseudofulvimonas gallinarii</name>
    <dbReference type="NCBI Taxonomy" id="634155"/>
    <lineage>
        <taxon>Bacteria</taxon>
        <taxon>Pseudomonadati</taxon>
        <taxon>Pseudomonadota</taxon>
        <taxon>Gammaproteobacteria</taxon>
        <taxon>Lysobacterales</taxon>
        <taxon>Rhodanobacteraceae</taxon>
        <taxon>Pseudofulvimonas</taxon>
    </lineage>
</organism>
<dbReference type="EMBL" id="SMAF01000013">
    <property type="protein sequence ID" value="TCS97389.1"/>
    <property type="molecule type" value="Genomic_DNA"/>
</dbReference>
<sequence length="230" mass="25271">MRPTCLIVIPALNESATIAEVVACTRAAIDCPILVVSDASKDDTADRARAAGAEVLVLPTRLGAWGAIQTGLRWAWRQGYTQVLTLDADGQHPPEALPRLRERLAVSDVVIGTCPQRLSLAKRIAWAYFRMLTRLRVIDVTSGLRAYGESAISLLARPEASLLDYQDIGVLLLLSGQGLRLEELPVAMQPRQCGRSRVFSNWFQVSRYMIHTTVLCLARIKRRLPAGAPS</sequence>
<evidence type="ECO:0000313" key="2">
    <source>
        <dbReference type="EMBL" id="TCS97389.1"/>
    </source>
</evidence>
<protein>
    <recommendedName>
        <fullName evidence="1">Glycosyltransferase 2-like domain-containing protein</fullName>
    </recommendedName>
</protein>